<dbReference type="RefSeq" id="WP_247421987.1">
    <property type="nucleotide sequence ID" value="NZ_JALLGW010000009.1"/>
</dbReference>
<feature type="domain" description="Ribbon-helix-helix protein CopG" evidence="2">
    <location>
        <begin position="17"/>
        <end position="52"/>
    </location>
</feature>
<reference evidence="3 4" key="1">
    <citation type="journal article" date="2019" name="Int. J. Syst. Evol. Microbiol.">
        <title>The Global Catalogue of Microorganisms (GCM) 10K type strain sequencing project: providing services to taxonomists for standard genome sequencing and annotation.</title>
        <authorList>
            <consortium name="The Broad Institute Genomics Platform"/>
            <consortium name="The Broad Institute Genome Sequencing Center for Infectious Disease"/>
            <person name="Wu L."/>
            <person name="Ma J."/>
        </authorList>
    </citation>
    <scope>NUCLEOTIDE SEQUENCE [LARGE SCALE GENOMIC DNA]</scope>
    <source>
        <strain evidence="3 4">CGMCC 1.12543</strain>
    </source>
</reference>
<dbReference type="Pfam" id="PF01402">
    <property type="entry name" value="RHH_1"/>
    <property type="match status" value="1"/>
</dbReference>
<dbReference type="SUPFAM" id="SSF47598">
    <property type="entry name" value="Ribbon-helix-helix"/>
    <property type="match status" value="1"/>
</dbReference>
<dbReference type="Gene3D" id="1.10.1220.10">
    <property type="entry name" value="Met repressor-like"/>
    <property type="match status" value="1"/>
</dbReference>
<dbReference type="InterPro" id="IPR010985">
    <property type="entry name" value="Ribbon_hlx_hlx"/>
</dbReference>
<evidence type="ECO:0000259" key="2">
    <source>
        <dbReference type="Pfam" id="PF01402"/>
    </source>
</evidence>
<proteinExistence type="predicted"/>
<dbReference type="InterPro" id="IPR002145">
    <property type="entry name" value="CopG"/>
</dbReference>
<sequence length="111" mass="12958">MSIHAFILAVKVLTVPRLTITLDEEQKELVDELSSDGGPYESKSEAVRNLIQDGERAQELERTVERLQNEKRALIENRQETTELANYVEEERSWRSAPISTRLKWWVFGRE</sequence>
<evidence type="ECO:0000313" key="4">
    <source>
        <dbReference type="Proteomes" id="UP001596099"/>
    </source>
</evidence>
<name>A0ABD5RU72_9EURY</name>
<organism evidence="3 4">
    <name type="scientific">Halomarina salina</name>
    <dbReference type="NCBI Taxonomy" id="1872699"/>
    <lineage>
        <taxon>Archaea</taxon>
        <taxon>Methanobacteriati</taxon>
        <taxon>Methanobacteriota</taxon>
        <taxon>Stenosarchaea group</taxon>
        <taxon>Halobacteria</taxon>
        <taxon>Halobacteriales</taxon>
        <taxon>Natronomonadaceae</taxon>
        <taxon>Halomarina</taxon>
    </lineage>
</organism>
<feature type="coiled-coil region" evidence="1">
    <location>
        <begin position="50"/>
        <end position="84"/>
    </location>
</feature>
<evidence type="ECO:0000313" key="3">
    <source>
        <dbReference type="EMBL" id="MFC5973680.1"/>
    </source>
</evidence>
<dbReference type="AlphaFoldDB" id="A0ABD5RU72"/>
<dbReference type="CDD" id="cd22231">
    <property type="entry name" value="RHH_NikR_HicB-like"/>
    <property type="match status" value="1"/>
</dbReference>
<keyword evidence="1" id="KW-0175">Coiled coil</keyword>
<accession>A0ABD5RU72</accession>
<dbReference type="Proteomes" id="UP001596099">
    <property type="component" value="Unassembled WGS sequence"/>
</dbReference>
<evidence type="ECO:0000256" key="1">
    <source>
        <dbReference type="SAM" id="Coils"/>
    </source>
</evidence>
<dbReference type="InterPro" id="IPR013321">
    <property type="entry name" value="Arc_rbn_hlx_hlx"/>
</dbReference>
<gene>
    <name evidence="3" type="ORF">ACFPYI_20310</name>
</gene>
<keyword evidence="4" id="KW-1185">Reference proteome</keyword>
<protein>
    <submittedName>
        <fullName evidence="3">Ribbon-helix-helix protein, CopG family</fullName>
    </submittedName>
</protein>
<comment type="caution">
    <text evidence="3">The sequence shown here is derived from an EMBL/GenBank/DDBJ whole genome shotgun (WGS) entry which is preliminary data.</text>
</comment>
<dbReference type="EMBL" id="JBHSQH010000003">
    <property type="protein sequence ID" value="MFC5973680.1"/>
    <property type="molecule type" value="Genomic_DNA"/>
</dbReference>